<sequence length="509" mass="55439">MNVNNMRPGWLMLSLLLAGCAVGPDYQPPQAQVPAVWHDLPSQAASRPQAGAPRADWWKNFNDPQLNSLIDRAILGNLSLQQAVLRIAGAREQLAQARGGLFPSVNGRASAQRQQLGAEGVLKANGAYDLLDSNAPELRSSLDSLTRPISLYQGSFDASWELDLWGKVRRQVEAAKAQQQESIESRNDALVSLEAEVARVWLQLRGAQSITRTLQTQIEVAQQTLELTQSQQRNGLAPQLDVENARAQLSSLRAQLPQYQAQARQAMNGLAVLLGKPPGALDAELMQDKPLPALPDVVPVGIPSTLARRRPDIRQAEANLHAATANIGVSVAQLFPSLSLTGQLGVRNTDASYLDNWSSHFYSYGPSLSIPIFQGGRLVSSVRLSRAQQANSALSYRQTVLTALQDVENALVSYRTDQERVTQMDETVSALQNSFDLASDSYRKGLSTFLDVLDAQRQLSQAKQQAEQARVQSCLDLVALYKALGGGWENYQNVQLPQFSVFGPATSAG</sequence>
<dbReference type="GO" id="GO:0009279">
    <property type="term" value="C:cell outer membrane"/>
    <property type="evidence" value="ECO:0007669"/>
    <property type="project" value="UniProtKB-SubCell"/>
</dbReference>
<dbReference type="PANTHER" id="PTHR30203:SF25">
    <property type="entry name" value="OUTER MEMBRANE PROTEIN-RELATED"/>
    <property type="match status" value="1"/>
</dbReference>
<name>A0A6P1PWD4_9GAMM</name>
<evidence type="ECO:0000313" key="4">
    <source>
        <dbReference type="EMBL" id="QHM70402.1"/>
    </source>
</evidence>
<evidence type="ECO:0000256" key="1">
    <source>
        <dbReference type="ARBA" id="ARBA00004459"/>
    </source>
</evidence>
<keyword evidence="3" id="KW-0449">Lipoprotein</keyword>
<dbReference type="Gene3D" id="1.20.1600.10">
    <property type="entry name" value="Outer membrane efflux proteins (OEP)"/>
    <property type="match status" value="1"/>
</dbReference>
<proteinExistence type="inferred from homology"/>
<gene>
    <name evidence="4" type="primary">mepC</name>
    <name evidence="4" type="ORF">C7M51_00675</name>
</gene>
<evidence type="ECO:0000256" key="3">
    <source>
        <dbReference type="RuleBase" id="RU362097"/>
    </source>
</evidence>
<dbReference type="RefSeq" id="WP_160620505.1">
    <property type="nucleotide sequence ID" value="NZ_CP028271.1"/>
</dbReference>
<accession>A0A6P1PWD4</accession>
<dbReference type="InterPro" id="IPR010131">
    <property type="entry name" value="MdtP/NodT-like"/>
</dbReference>
<dbReference type="PANTHER" id="PTHR30203">
    <property type="entry name" value="OUTER MEMBRANE CATION EFFLUX PROTEIN"/>
    <property type="match status" value="1"/>
</dbReference>
<keyword evidence="3" id="KW-0732">Signal</keyword>
<comment type="subcellular location">
    <subcellularLocation>
        <location evidence="1 3">Cell outer membrane</location>
        <topology evidence="1 3">Lipid-anchor</topology>
    </subcellularLocation>
</comment>
<dbReference type="AlphaFoldDB" id="A0A6P1PWD4"/>
<dbReference type="Proteomes" id="UP000464053">
    <property type="component" value="Chromosome"/>
</dbReference>
<dbReference type="Pfam" id="PF02321">
    <property type="entry name" value="OEP"/>
    <property type="match status" value="2"/>
</dbReference>
<keyword evidence="3" id="KW-0472">Membrane</keyword>
<dbReference type="InterPro" id="IPR003423">
    <property type="entry name" value="OMP_efflux"/>
</dbReference>
<comment type="similarity">
    <text evidence="2 3">Belongs to the outer membrane factor (OMF) (TC 1.B.17) family.</text>
</comment>
<evidence type="ECO:0000313" key="5">
    <source>
        <dbReference type="Proteomes" id="UP000464053"/>
    </source>
</evidence>
<evidence type="ECO:0000256" key="2">
    <source>
        <dbReference type="ARBA" id="ARBA00007613"/>
    </source>
</evidence>
<keyword evidence="3" id="KW-0812">Transmembrane</keyword>
<reference evidence="4 5" key="1">
    <citation type="submission" date="2018-03" db="EMBL/GenBank/DDBJ databases">
        <title>Pantoea intestinalis SRCM103226 isolated form the mealworm.</title>
        <authorList>
            <person name="Jeong D.-Y."/>
            <person name="Kim J.W."/>
        </authorList>
    </citation>
    <scope>NUCLEOTIDE SEQUENCE [LARGE SCALE GENOMIC DNA]</scope>
    <source>
        <strain evidence="4 5">SRCM103226</strain>
    </source>
</reference>
<dbReference type="KEGG" id="mint:C7M51_00675"/>
<dbReference type="GO" id="GO:0015562">
    <property type="term" value="F:efflux transmembrane transporter activity"/>
    <property type="evidence" value="ECO:0007669"/>
    <property type="project" value="InterPro"/>
</dbReference>
<organism evidence="4 5">
    <name type="scientific">Mixta intestinalis</name>
    <dbReference type="NCBI Taxonomy" id="1615494"/>
    <lineage>
        <taxon>Bacteria</taxon>
        <taxon>Pseudomonadati</taxon>
        <taxon>Pseudomonadota</taxon>
        <taxon>Gammaproteobacteria</taxon>
        <taxon>Enterobacterales</taxon>
        <taxon>Erwiniaceae</taxon>
        <taxon>Mixta</taxon>
    </lineage>
</organism>
<keyword evidence="3" id="KW-0564">Palmitate</keyword>
<dbReference type="Gene3D" id="2.20.200.10">
    <property type="entry name" value="Outer membrane efflux proteins (OEP)"/>
    <property type="match status" value="1"/>
</dbReference>
<keyword evidence="3" id="KW-1134">Transmembrane beta strand</keyword>
<protein>
    <submittedName>
        <fullName evidence="4">Multidrug/solvent efflux pump outer membrane protein MepC</fullName>
    </submittedName>
</protein>
<dbReference type="PROSITE" id="PS51257">
    <property type="entry name" value="PROKAR_LIPOPROTEIN"/>
    <property type="match status" value="1"/>
</dbReference>
<dbReference type="EMBL" id="CP028271">
    <property type="protein sequence ID" value="QHM70402.1"/>
    <property type="molecule type" value="Genomic_DNA"/>
</dbReference>
<dbReference type="NCBIfam" id="TIGR01845">
    <property type="entry name" value="outer_NodT"/>
    <property type="match status" value="1"/>
</dbReference>
<feature type="signal peptide" evidence="3">
    <location>
        <begin position="1"/>
        <end position="23"/>
    </location>
</feature>
<keyword evidence="5" id="KW-1185">Reference proteome</keyword>
<dbReference type="OrthoDB" id="9770517at2"/>
<dbReference type="SUPFAM" id="SSF56954">
    <property type="entry name" value="Outer membrane efflux proteins (OEP)"/>
    <property type="match status" value="1"/>
</dbReference>
<feature type="chain" id="PRO_5027163546" evidence="3">
    <location>
        <begin position="24"/>
        <end position="509"/>
    </location>
</feature>